<dbReference type="Pfam" id="PF12770">
    <property type="entry name" value="CHAT"/>
    <property type="match status" value="1"/>
</dbReference>
<reference evidence="2" key="1">
    <citation type="submission" date="2023-03" db="EMBL/GenBank/DDBJ databases">
        <title>Massive genome expansion in bonnet fungi (Mycena s.s.) driven by repeated elements and novel gene families across ecological guilds.</title>
        <authorList>
            <consortium name="Lawrence Berkeley National Laboratory"/>
            <person name="Harder C.B."/>
            <person name="Miyauchi S."/>
            <person name="Viragh M."/>
            <person name="Kuo A."/>
            <person name="Thoen E."/>
            <person name="Andreopoulos B."/>
            <person name="Lu D."/>
            <person name="Skrede I."/>
            <person name="Drula E."/>
            <person name="Henrissat B."/>
            <person name="Morin E."/>
            <person name="Kohler A."/>
            <person name="Barry K."/>
            <person name="LaButti K."/>
            <person name="Morin E."/>
            <person name="Salamov A."/>
            <person name="Lipzen A."/>
            <person name="Mereny Z."/>
            <person name="Hegedus B."/>
            <person name="Baldrian P."/>
            <person name="Stursova M."/>
            <person name="Weitz H."/>
            <person name="Taylor A."/>
            <person name="Grigoriev I.V."/>
            <person name="Nagy L.G."/>
            <person name="Martin F."/>
            <person name="Kauserud H."/>
        </authorList>
    </citation>
    <scope>NUCLEOTIDE SEQUENCE</scope>
    <source>
        <strain evidence="2">9144</strain>
    </source>
</reference>
<dbReference type="PANTHER" id="PTHR19959:SF119">
    <property type="entry name" value="FUNGAL LIPASE-LIKE DOMAIN-CONTAINING PROTEIN"/>
    <property type="match status" value="1"/>
</dbReference>
<evidence type="ECO:0000313" key="3">
    <source>
        <dbReference type="Proteomes" id="UP001219525"/>
    </source>
</evidence>
<dbReference type="Proteomes" id="UP001219525">
    <property type="component" value="Unassembled WGS sequence"/>
</dbReference>
<feature type="domain" description="CHAT" evidence="1">
    <location>
        <begin position="1122"/>
        <end position="1319"/>
    </location>
</feature>
<dbReference type="EMBL" id="JARJCW010000063">
    <property type="protein sequence ID" value="KAJ7200310.1"/>
    <property type="molecule type" value="Genomic_DNA"/>
</dbReference>
<dbReference type="InterPro" id="IPR024983">
    <property type="entry name" value="CHAT_dom"/>
</dbReference>
<evidence type="ECO:0000259" key="1">
    <source>
        <dbReference type="Pfam" id="PF12770"/>
    </source>
</evidence>
<dbReference type="InterPro" id="IPR011990">
    <property type="entry name" value="TPR-like_helical_dom_sf"/>
</dbReference>
<comment type="caution">
    <text evidence="2">The sequence shown here is derived from an EMBL/GenBank/DDBJ whole genome shotgun (WGS) entry which is preliminary data.</text>
</comment>
<dbReference type="PANTHER" id="PTHR19959">
    <property type="entry name" value="KINESIN LIGHT CHAIN"/>
    <property type="match status" value="1"/>
</dbReference>
<accession>A0AAD6V176</accession>
<dbReference type="Pfam" id="PF13374">
    <property type="entry name" value="TPR_10"/>
    <property type="match status" value="3"/>
</dbReference>
<name>A0AAD6V176_9AGAR</name>
<dbReference type="SUPFAM" id="SSF81901">
    <property type="entry name" value="HCP-like"/>
    <property type="match status" value="1"/>
</dbReference>
<dbReference type="Gene3D" id="1.25.40.10">
    <property type="entry name" value="Tetratricopeptide repeat domain"/>
    <property type="match status" value="3"/>
</dbReference>
<proteinExistence type="predicted"/>
<evidence type="ECO:0000313" key="2">
    <source>
        <dbReference type="EMBL" id="KAJ7200310.1"/>
    </source>
</evidence>
<organism evidence="2 3">
    <name type="scientific">Mycena pura</name>
    <dbReference type="NCBI Taxonomy" id="153505"/>
    <lineage>
        <taxon>Eukaryota</taxon>
        <taxon>Fungi</taxon>
        <taxon>Dikarya</taxon>
        <taxon>Basidiomycota</taxon>
        <taxon>Agaricomycotina</taxon>
        <taxon>Agaricomycetes</taxon>
        <taxon>Agaricomycetidae</taxon>
        <taxon>Agaricales</taxon>
        <taxon>Marasmiineae</taxon>
        <taxon>Mycenaceae</taxon>
        <taxon>Mycena</taxon>
    </lineage>
</organism>
<sequence>MENAIRSGSPMDSQASALNLEDTVTLISPSSQADVENEKASNYLNAAHGFLMECKAAGNISDLEKAIYLIQYAAHKFPATDPRRKECQNYLASAFLTRFGCTGEAEDVHKAFFLRASTLGLSYGNLSRMLGLYHESLFPETEFGVSIEDAPDEILAFALDLLTQFHQAVDQETLKNVIALYQKALSLQAPSKQQQWRSLLELSEAILMRFHCGGDTAQVNEAVACMQQGILMQSNLSVCLCAALLAQANALGFEGVEHSLMEQAAKVLEKAVESDQRAFELVLVADEHYKAFQESGDIQDIDAAVENLQQATLLLSWGHALQGGVLGQLALMLHTRYEETGNSNDLAETIKFGREVLALHPALHPERGPALNNLANAVLTQYQQNGDYKDLEEAIELHRGALALRPSPHPDRVGSLINLSSAVQTQYKQKGNFQDLEESIKLLREALALCPAAHPDLSTALNNLASAVRTRFEQKGDFKDLEEAIELLRRALELRPASHPTSGSSLNNLANALLTQYQQKGDFSDLEEAIKLYRGVLAVWPAPHPHHSISLNNLATAIQTRFEQKGDFNDLEEAIELHRGALALRPTPHPDRDSSLSNLSVAVQLRYKQKGYFRDLEEAIELHREALALRPTPHPNRGVSLNNLANAVQTRHEQKRDLKDIVEAIELHREALTLRPAPHPDYGLSLNDLASALQAQYKLRKNFKDLEEAITLCETAVETWASPHPDRGYALTNLAHLLVIKYENTQINDDLNASMSAFQKASAYMFSSPLNRLHHTHAWAKTAAQQGHSSALPAYHATVDLLPQITALHLDVVSRQSILTTLQGSQLVSGAAACAVAQGEYNVAVELLEASRSIFWSQALCLRTPLHQLEATDPGLALQLRRLAKELELASFRDTTRNLRTDSQDKAIAMEAAGTQFRHLNDEWDATLRSVRLLPGFEHFMGPQEIAVLQQAAKSGPVIILISQDTACFALIVTFSEPVQCVHLPAISGLTVDFQANLSRALSRSDFDVEKFLGASARGKDSVDLEMQARLYGGHEGRVNMSPTKVFRGFLADLWKSLVKPIFDALNLKKSDNPPRLWWCPTGVLTFLPIHAAGLYALLDPPIHAADPFKMTTIIQPYTEGYSPLPGCRAELENIVAKVPNQWLTTFGDTTEATVQTALSHLRLSSVVHFACHGTQDLVQPLESGLIVSDGRVKVSEIMRRPEDNAAENINKSLSLAFLSACETAKGDASTPDEAMHLAATLLFVGFRSVVGTMWRMEDADGPKIADKFYERLFKGCDPKSNPPILPDLSKSAEALHYAVAELRKESGISFKRWVPFVHYVCMPSLAEIKGIIMWLRAPKDDRHTMLVRFIATS</sequence>
<keyword evidence="3" id="KW-1185">Reference proteome</keyword>
<gene>
    <name evidence="2" type="ORF">GGX14DRAFT_544905</name>
</gene>
<dbReference type="SUPFAM" id="SSF48452">
    <property type="entry name" value="TPR-like"/>
    <property type="match status" value="1"/>
</dbReference>
<protein>
    <submittedName>
        <fullName evidence="2">CHAT domain-containing protein</fullName>
    </submittedName>
</protein>